<keyword evidence="2" id="KW-1185">Reference proteome</keyword>
<evidence type="ECO:0000313" key="2">
    <source>
        <dbReference type="Proteomes" id="UP000054928"/>
    </source>
</evidence>
<dbReference type="GeneID" id="36395823"/>
<reference evidence="2" key="1">
    <citation type="submission" date="2014-09" db="EMBL/GenBank/DDBJ databases">
        <authorList>
            <person name="Sharma Rahul"/>
            <person name="Thines Marco"/>
        </authorList>
    </citation>
    <scope>NUCLEOTIDE SEQUENCE [LARGE SCALE GENOMIC DNA]</scope>
</reference>
<accession>A0A0P1ARV6</accession>
<dbReference type="EMBL" id="CCYD01001204">
    <property type="protein sequence ID" value="CEG44400.1"/>
    <property type="molecule type" value="Genomic_DNA"/>
</dbReference>
<proteinExistence type="predicted"/>
<dbReference type="Proteomes" id="UP000054928">
    <property type="component" value="Unassembled WGS sequence"/>
</dbReference>
<evidence type="ECO:0000313" key="1">
    <source>
        <dbReference type="EMBL" id="CEG44400.1"/>
    </source>
</evidence>
<dbReference type="RefSeq" id="XP_024580769.1">
    <property type="nucleotide sequence ID" value="XM_024730498.1"/>
</dbReference>
<sequence>MVCGAQAEAYDDVHIEQRSSQLSIVGSKYTLISPYKIITASHQRLCQGTKIN</sequence>
<protein>
    <submittedName>
        <fullName evidence="1">Uncharacterized protein</fullName>
    </submittedName>
</protein>
<dbReference type="AlphaFoldDB" id="A0A0P1ARV6"/>
<name>A0A0P1ARV6_PLAHL</name>
<organism evidence="1 2">
    <name type="scientific">Plasmopara halstedii</name>
    <name type="common">Downy mildew of sunflower</name>
    <dbReference type="NCBI Taxonomy" id="4781"/>
    <lineage>
        <taxon>Eukaryota</taxon>
        <taxon>Sar</taxon>
        <taxon>Stramenopiles</taxon>
        <taxon>Oomycota</taxon>
        <taxon>Peronosporomycetes</taxon>
        <taxon>Peronosporales</taxon>
        <taxon>Peronosporaceae</taxon>
        <taxon>Plasmopara</taxon>
    </lineage>
</organism>